<dbReference type="PANTHER" id="PTHR11851:SF49">
    <property type="entry name" value="MITOCHONDRIAL-PROCESSING PEPTIDASE SUBUNIT ALPHA"/>
    <property type="match status" value="1"/>
</dbReference>
<comment type="caution">
    <text evidence="5">The sequence shown here is derived from an EMBL/GenBank/DDBJ whole genome shotgun (WGS) entry which is preliminary data.</text>
</comment>
<dbReference type="InterPro" id="IPR011249">
    <property type="entry name" value="Metalloenz_LuxS/M16"/>
</dbReference>
<organism evidence="5 6">
    <name type="scientific">Aliiglaciecola litoralis</name>
    <dbReference type="NCBI Taxonomy" id="582857"/>
    <lineage>
        <taxon>Bacteria</taxon>
        <taxon>Pseudomonadati</taxon>
        <taxon>Pseudomonadota</taxon>
        <taxon>Gammaproteobacteria</taxon>
        <taxon>Alteromonadales</taxon>
        <taxon>Alteromonadaceae</taxon>
        <taxon>Aliiglaciecola</taxon>
    </lineage>
</organism>
<dbReference type="Proteomes" id="UP001500359">
    <property type="component" value="Unassembled WGS sequence"/>
</dbReference>
<feature type="chain" id="PRO_5047041386" evidence="2">
    <location>
        <begin position="17"/>
        <end position="954"/>
    </location>
</feature>
<dbReference type="InterPro" id="IPR007863">
    <property type="entry name" value="Peptidase_M16_C"/>
</dbReference>
<feature type="domain" description="Peptidase M16 C-terminal" evidence="4">
    <location>
        <begin position="688"/>
        <end position="864"/>
    </location>
</feature>
<comment type="similarity">
    <text evidence="1">Belongs to the peptidase M16 family.</text>
</comment>
<dbReference type="PANTHER" id="PTHR11851">
    <property type="entry name" value="METALLOPROTEASE"/>
    <property type="match status" value="1"/>
</dbReference>
<evidence type="ECO:0000313" key="6">
    <source>
        <dbReference type="Proteomes" id="UP001500359"/>
    </source>
</evidence>
<dbReference type="PROSITE" id="PS51257">
    <property type="entry name" value="PROKAR_LIPOPROTEIN"/>
    <property type="match status" value="1"/>
</dbReference>
<keyword evidence="2" id="KW-0732">Signal</keyword>
<dbReference type="SUPFAM" id="SSF63411">
    <property type="entry name" value="LuxS/MPP-like metallohydrolase"/>
    <property type="match status" value="4"/>
</dbReference>
<accession>A0ABN1LLM1</accession>
<feature type="signal peptide" evidence="2">
    <location>
        <begin position="1"/>
        <end position="16"/>
    </location>
</feature>
<dbReference type="Pfam" id="PF05193">
    <property type="entry name" value="Peptidase_M16_C"/>
    <property type="match status" value="2"/>
</dbReference>
<evidence type="ECO:0000256" key="1">
    <source>
        <dbReference type="ARBA" id="ARBA00007261"/>
    </source>
</evidence>
<evidence type="ECO:0000259" key="4">
    <source>
        <dbReference type="Pfam" id="PF05193"/>
    </source>
</evidence>
<feature type="domain" description="Peptidase M16 C-terminal" evidence="4">
    <location>
        <begin position="222"/>
        <end position="399"/>
    </location>
</feature>
<reference evidence="5 6" key="1">
    <citation type="journal article" date="2019" name="Int. J. Syst. Evol. Microbiol.">
        <title>The Global Catalogue of Microorganisms (GCM) 10K type strain sequencing project: providing services to taxonomists for standard genome sequencing and annotation.</title>
        <authorList>
            <consortium name="The Broad Institute Genomics Platform"/>
            <consortium name="The Broad Institute Genome Sequencing Center for Infectious Disease"/>
            <person name="Wu L."/>
            <person name="Ma J."/>
        </authorList>
    </citation>
    <scope>NUCLEOTIDE SEQUENCE [LARGE SCALE GENOMIC DNA]</scope>
    <source>
        <strain evidence="5 6">JCM 15896</strain>
    </source>
</reference>
<gene>
    <name evidence="5" type="ORF">GCM10009114_24160</name>
</gene>
<feature type="domain" description="Peptidase M16 N-terminal" evidence="3">
    <location>
        <begin position="538"/>
        <end position="655"/>
    </location>
</feature>
<feature type="domain" description="Peptidase M16 N-terminal" evidence="3">
    <location>
        <begin position="65"/>
        <end position="202"/>
    </location>
</feature>
<dbReference type="EMBL" id="BAAAFD010000007">
    <property type="protein sequence ID" value="GAA0857639.1"/>
    <property type="molecule type" value="Genomic_DNA"/>
</dbReference>
<sequence length="954" mass="106555">MIKLFFALCLTAMMLAGCSSDKQVGDSAKLALPDGITLVEIRNDQGSDKVAIAYSKYKLDNGLTVILHEDNSDPLVHVDVTYHVGSAREELGKSGFAHFFEHMMFQGSKHVADEEHFKIITEAGGDMNGTTNSDRTNYYQTVPANQLEKVLWLEADRMGFLLDAVTQEKFENQRETVKNERGENYENQPYGLRTERVAEALYPEGHPYSWSTIGYIDDLNRVSVNDLKAFFQRWYGPNNAVITIGGDIDVLETLSWVKKYFAPIPAGPEVESMQKMPVSLDADRYITLEDQVHLPLIQLTFPTVYVNHPDEAPLDVLSDILGGGKTSLFYKNLVKDNFAIQAFVSHPCRELACQFDMVALANPEKSTDLKQLQQLIEVTLTEFESRGVNEDDLARTKASIRSMTILGLQSVAGKVTTLAMNQLFSGQPDQVQYDLDRYNAVTAKDVMRVYRKYIKDKEKVILSIVPDSLTQLAANQANFALPERSFTASSVSETVETTPIQDVFDRSVMPVAGPNPAVQVPQFTRKKFDNGITMLAHGNSETPTVTILLNLEGGPLLDSIDKAGLASFTASMMNESTQLMSNEEMANQLALLGSQIQFSAGGRYTQIRVNSLVENLDETLALLKMKLFHPAFLEEDFQRIKQNLIQQLLQRKNNPAVLASRVVDNLLYGSHNVVSLPSSGTVETVSAIELDDIKMFYQRFYTPSKANLVIVGDINEKSIAKKLGFLTQWPAKDYTIPAYAEFPVYSKSKIYLVNKPDASQSVVRIIEKSLPYDATGEHFKSQLMNFPLGGMFNSRINLNLREDKGYTYGASSQFIGGKTLGRFQAGADLKQQNTADGIKEILNEIKTYQRSGMTEAELSSMRSAYTQSEALNYETPYNKASFLNHLLTFDLAKEYRQEQTKIINSITREELNTLAAKLLDTNDMQIVVVGDAQKVKGQLDSLGMEIVILESEDF</sequence>
<name>A0ABN1LLM1_9ALTE</name>
<evidence type="ECO:0000259" key="3">
    <source>
        <dbReference type="Pfam" id="PF00675"/>
    </source>
</evidence>
<dbReference type="InterPro" id="IPR050361">
    <property type="entry name" value="MPP/UQCRC_Complex"/>
</dbReference>
<proteinExistence type="inferred from homology"/>
<dbReference type="InterPro" id="IPR011765">
    <property type="entry name" value="Pept_M16_N"/>
</dbReference>
<evidence type="ECO:0000256" key="2">
    <source>
        <dbReference type="SAM" id="SignalP"/>
    </source>
</evidence>
<protein>
    <submittedName>
        <fullName evidence="5">Pitrilysin family protein</fullName>
    </submittedName>
</protein>
<evidence type="ECO:0000313" key="5">
    <source>
        <dbReference type="EMBL" id="GAA0857639.1"/>
    </source>
</evidence>
<dbReference type="Gene3D" id="3.30.830.10">
    <property type="entry name" value="Metalloenzyme, LuxS/M16 peptidase-like"/>
    <property type="match status" value="4"/>
</dbReference>
<keyword evidence="6" id="KW-1185">Reference proteome</keyword>
<dbReference type="Pfam" id="PF00675">
    <property type="entry name" value="Peptidase_M16"/>
    <property type="match status" value="2"/>
</dbReference>